<sequence length="1329" mass="149493">MAFHFQIPLSIEELLKSGGMSQYVVQEVLPVGQLSTELAGIQPSFRTHGPLAVLEHFGVIYSILYHFRAVDSGLKEDTLELLVKAVSHHSHELPAILEDSDLSPANRLLHLNALKMNCYLLTQLLEAFEAEMYKMGLNMDPCGKGKKVKGQGSGFDWQVEREQVLQVLSHLLQLDVHRLWGHSVVEEEFVNMVSSSCYKILENQTIAQVKNRPVRDAVAHLLGVLVKRYSHMLSASLKICQLLQHFEHLASIFVQVVSLWATEYGVKSIVGEIMREIGQKSPEELVRETSGVKAYSVFLIELAEKNPAVMLPNISVLLGHLDGESYIMRNAVLGIMAEMIIQVLNGEELEEMARYTRDQFLDTLQEHMHDINAFVRARTLQSLIRIVQHKALPLNRFHTVVILVVGRLFDKSVNVCKMAIQLLAAFLAHNPFTCKLSSVDLKMPLEKETRKLMEMRQQQKRSASVALVSAEEEWEAMLPEIQECLQIILQGNLKEEDVESGIEEGEMPESVSERIALLLKKSSYKDAIALAHAAMSHFEGTKLFPGSMVEDEQTRLLGLLEKFFKDKERSMVTSDCEKEESAVEHPGAESAAIQAQQSQLMKQEMLVQYLRDAFNFAIKIEEAINVISKMMYETAVSVVQEVIDFFVTVSQFGISQAVIGIRRMLPLVWSKEAGVREAVVNAYRKLYLTPSGESARLKTQVLVHNLSLLMVDSSLETIRCLEEIVLEFVQKDEIHPTVIQFLWEQFTGKCRCSVLERRAAIMLLGMLAQGRPEIVGSNLDTLVSVGLGEKVQEDYQLAQEVCNCILKITNSKKLAMSEKDSPFRLASDHILFERLTNAIIEGISQPELYWISFMETALSLIYQLAEEPEGISADILQRCSHRVNEQLNSQAQESLEGGDLPATRDPSELGPVLPSFLLVHLLSLAGATALQQLIHLERSVGSELRRRRVLKEEQEAKDSAGKPSKTKGNESTMDEELGLVGASADDTEAELIRKICETELLDGQQCFSAFVPLILKVCSNPGRFSDPTLLTTAALALAKFMMISADFCDSHLRLLFTMLEKSPHPSLRSNIMIAVGDLSMRFPNVIEPWTSHLYARLRDPSQSVRKTATLVMTHLILKDMVKVKGQVSEMFILVSDSDEEIARLAHNFVTELANKGNAIYNLLPDIISRLSDPECGVEEDRFQTIMRQLLSYITKEKQTENLVEKLCQRFRSARTERQWCDLAYCLTLLPISERGLHKMQESFDCFGDKLSEEGVYNSFITIVGKMRRGAKPEFKAQIDEFEQKISAFHNRGLENMEQPAELLPLGLSEKARKKCIAGEKGRGTPCSLF</sequence>
<dbReference type="Pfam" id="PF12717">
    <property type="entry name" value="Cnd1"/>
    <property type="match status" value="1"/>
</dbReference>
<feature type="domain" description="Condensin complex subunit 1 C-terminal" evidence="16">
    <location>
        <begin position="1067"/>
        <end position="1226"/>
    </location>
</feature>
<dbReference type="InterPro" id="IPR024324">
    <property type="entry name" value="Condensin_cplx_su1_N"/>
</dbReference>
<evidence type="ECO:0000259" key="16">
    <source>
        <dbReference type="Pfam" id="PF12717"/>
    </source>
</evidence>
<evidence type="ECO:0000313" key="18">
    <source>
        <dbReference type="Proteomes" id="UP000515159"/>
    </source>
</evidence>
<dbReference type="Pfam" id="PF12922">
    <property type="entry name" value="Cnd1_N"/>
    <property type="match status" value="1"/>
</dbReference>
<dbReference type="GO" id="GO:0010032">
    <property type="term" value="P:meiotic chromosome condensation"/>
    <property type="evidence" value="ECO:0007669"/>
    <property type="project" value="TreeGrafter"/>
</dbReference>
<organism evidence="18 19">
    <name type="scientific">Geotrypetes seraphini</name>
    <name type="common">Gaboon caecilian</name>
    <name type="synonym">Caecilia seraphini</name>
    <dbReference type="NCBI Taxonomy" id="260995"/>
    <lineage>
        <taxon>Eukaryota</taxon>
        <taxon>Metazoa</taxon>
        <taxon>Chordata</taxon>
        <taxon>Craniata</taxon>
        <taxon>Vertebrata</taxon>
        <taxon>Euteleostomi</taxon>
        <taxon>Amphibia</taxon>
        <taxon>Gymnophiona</taxon>
        <taxon>Geotrypetes</taxon>
    </lineage>
</organism>
<evidence type="ECO:0000256" key="10">
    <source>
        <dbReference type="ARBA" id="ARBA00022776"/>
    </source>
</evidence>
<dbReference type="GO" id="GO:0005634">
    <property type="term" value="C:nucleus"/>
    <property type="evidence" value="ECO:0007669"/>
    <property type="project" value="UniProtKB-SubCell"/>
</dbReference>
<dbReference type="RefSeq" id="XP_033780430.1">
    <property type="nucleotide sequence ID" value="XM_033924539.1"/>
</dbReference>
<evidence type="ECO:0000256" key="14">
    <source>
        <dbReference type="PIRNR" id="PIRNR017127"/>
    </source>
</evidence>
<dbReference type="GO" id="GO:0000796">
    <property type="term" value="C:condensin complex"/>
    <property type="evidence" value="ECO:0007669"/>
    <property type="project" value="TreeGrafter"/>
</dbReference>
<evidence type="ECO:0000256" key="8">
    <source>
        <dbReference type="ARBA" id="ARBA00022553"/>
    </source>
</evidence>
<comment type="similarity">
    <text evidence="4 14">Belongs to the CND1 (condensin subunit 1) family.</text>
</comment>
<dbReference type="InterPro" id="IPR011989">
    <property type="entry name" value="ARM-like"/>
</dbReference>
<dbReference type="KEGG" id="gsh:117350301"/>
<evidence type="ECO:0000256" key="6">
    <source>
        <dbReference type="ARBA" id="ARBA00022454"/>
    </source>
</evidence>
<dbReference type="Proteomes" id="UP000515159">
    <property type="component" value="Chromosome 16"/>
</dbReference>
<keyword evidence="10 14" id="KW-0498">Mitosis</keyword>
<evidence type="ECO:0000256" key="3">
    <source>
        <dbReference type="ARBA" id="ARBA00004496"/>
    </source>
</evidence>
<dbReference type="Gene3D" id="1.25.10.10">
    <property type="entry name" value="Leucine-rich Repeat Variant"/>
    <property type="match status" value="1"/>
</dbReference>
<comment type="function">
    <text evidence="14">Regulatory subunit of the condensin complex, a complex required for conversion of interphase chromatin into mitotic-like condense chromosomes. The condensin complex probably introduces positive supercoils into relaxed DNA in the presence of type I topoisomerases and converts nicked DNA into positive knotted forms in the presence of type II topoisomerases.</text>
</comment>
<evidence type="ECO:0000256" key="9">
    <source>
        <dbReference type="ARBA" id="ARBA00022618"/>
    </source>
</evidence>
<evidence type="ECO:0000256" key="12">
    <source>
        <dbReference type="ARBA" id="ARBA00023242"/>
    </source>
</evidence>
<protein>
    <recommendedName>
        <fullName evidence="5 14">Condensin complex subunit 1</fullName>
    </recommendedName>
</protein>
<dbReference type="InterPro" id="IPR007673">
    <property type="entry name" value="Condensin_cplx_su1"/>
</dbReference>
<comment type="subcellular location">
    <subcellularLocation>
        <location evidence="2">Chromosome</location>
    </subcellularLocation>
    <subcellularLocation>
        <location evidence="3">Cytoplasm</location>
    </subcellularLocation>
    <subcellularLocation>
        <location evidence="1">Nucleus</location>
    </subcellularLocation>
</comment>
<evidence type="ECO:0000256" key="1">
    <source>
        <dbReference type="ARBA" id="ARBA00004123"/>
    </source>
</evidence>
<feature type="non-terminal residue" evidence="19">
    <location>
        <position position="1329"/>
    </location>
</feature>
<dbReference type="InParanoid" id="A0A6P8PGL9"/>
<keyword evidence="9 14" id="KW-0132">Cell division</keyword>
<dbReference type="InterPro" id="IPR032682">
    <property type="entry name" value="Cnd1_C"/>
</dbReference>
<evidence type="ECO:0000259" key="17">
    <source>
        <dbReference type="Pfam" id="PF12922"/>
    </source>
</evidence>
<keyword evidence="6" id="KW-0158">Chromosome</keyword>
<reference evidence="19" key="1">
    <citation type="submission" date="2025-08" db="UniProtKB">
        <authorList>
            <consortium name="RefSeq"/>
        </authorList>
    </citation>
    <scope>IDENTIFICATION</scope>
</reference>
<evidence type="ECO:0000256" key="11">
    <source>
        <dbReference type="ARBA" id="ARBA00023067"/>
    </source>
</evidence>
<dbReference type="CTD" id="9918"/>
<keyword evidence="12" id="KW-0539">Nucleus</keyword>
<dbReference type="GO" id="GO:0007076">
    <property type="term" value="P:mitotic chromosome condensation"/>
    <property type="evidence" value="ECO:0007669"/>
    <property type="project" value="InterPro"/>
</dbReference>
<dbReference type="GO" id="GO:0051301">
    <property type="term" value="P:cell division"/>
    <property type="evidence" value="ECO:0007669"/>
    <property type="project" value="UniProtKB-KW"/>
</dbReference>
<evidence type="ECO:0000256" key="7">
    <source>
        <dbReference type="ARBA" id="ARBA00022490"/>
    </source>
</evidence>
<dbReference type="GO" id="GO:0005737">
    <property type="term" value="C:cytoplasm"/>
    <property type="evidence" value="ECO:0007669"/>
    <property type="project" value="UniProtKB-SubCell"/>
</dbReference>
<dbReference type="InterPro" id="IPR026971">
    <property type="entry name" value="CND1/NCAPD3"/>
</dbReference>
<keyword evidence="8" id="KW-0597">Phosphoprotein</keyword>
<dbReference type="GO" id="GO:0000779">
    <property type="term" value="C:condensed chromosome, centromeric region"/>
    <property type="evidence" value="ECO:0007669"/>
    <property type="project" value="TreeGrafter"/>
</dbReference>
<dbReference type="FunFam" id="1.25.10.10:FF:000695">
    <property type="entry name" value="Condensin complex subunit 1"/>
    <property type="match status" value="1"/>
</dbReference>
<dbReference type="PANTHER" id="PTHR14222:SF2">
    <property type="entry name" value="CONDENSIN COMPLEX SUBUNIT 1"/>
    <property type="match status" value="1"/>
</dbReference>
<dbReference type="GeneID" id="117350301"/>
<name>A0A6P8PGL9_GEOSA</name>
<dbReference type="FunCoup" id="A0A6P8PGL9">
    <property type="interactions" value="2413"/>
</dbReference>
<dbReference type="SUPFAM" id="SSF48371">
    <property type="entry name" value="ARM repeat"/>
    <property type="match status" value="1"/>
</dbReference>
<proteinExistence type="inferred from homology"/>
<evidence type="ECO:0000256" key="4">
    <source>
        <dbReference type="ARBA" id="ARBA00009606"/>
    </source>
</evidence>
<evidence type="ECO:0000256" key="2">
    <source>
        <dbReference type="ARBA" id="ARBA00004286"/>
    </source>
</evidence>
<dbReference type="PIRSF" id="PIRSF017127">
    <property type="entry name" value="Condensin_D2"/>
    <property type="match status" value="1"/>
</dbReference>
<feature type="region of interest" description="Disordered" evidence="15">
    <location>
        <begin position="951"/>
        <end position="974"/>
    </location>
</feature>
<gene>
    <name evidence="19" type="primary">NCAPD2</name>
</gene>
<keyword evidence="7" id="KW-0963">Cytoplasm</keyword>
<dbReference type="PANTHER" id="PTHR14222">
    <property type="entry name" value="CONDENSIN"/>
    <property type="match status" value="1"/>
</dbReference>
<dbReference type="GO" id="GO:0042393">
    <property type="term" value="F:histone binding"/>
    <property type="evidence" value="ECO:0007669"/>
    <property type="project" value="TreeGrafter"/>
</dbReference>
<evidence type="ECO:0000313" key="19">
    <source>
        <dbReference type="RefSeq" id="XP_033780430.1"/>
    </source>
</evidence>
<keyword evidence="13 14" id="KW-0131">Cell cycle</keyword>
<evidence type="ECO:0000256" key="5">
    <source>
        <dbReference type="ARBA" id="ARBA00016064"/>
    </source>
</evidence>
<dbReference type="InterPro" id="IPR016024">
    <property type="entry name" value="ARM-type_fold"/>
</dbReference>
<accession>A0A6P8PGL9</accession>
<evidence type="ECO:0000256" key="13">
    <source>
        <dbReference type="ARBA" id="ARBA00023306"/>
    </source>
</evidence>
<dbReference type="OrthoDB" id="436262at2759"/>
<feature type="domain" description="Condensin complex subunit 1 N-terminal" evidence="17">
    <location>
        <begin position="74"/>
        <end position="235"/>
    </location>
</feature>
<keyword evidence="11 14" id="KW-0226">DNA condensation</keyword>
<feature type="compositionally biased region" description="Basic and acidic residues" evidence="15">
    <location>
        <begin position="951"/>
        <end position="960"/>
    </location>
</feature>
<keyword evidence="18" id="KW-1185">Reference proteome</keyword>
<evidence type="ECO:0000256" key="15">
    <source>
        <dbReference type="SAM" id="MobiDB-lite"/>
    </source>
</evidence>